<evidence type="ECO:0000256" key="6">
    <source>
        <dbReference type="ARBA" id="ARBA00023316"/>
    </source>
</evidence>
<keyword evidence="9" id="KW-1185">Reference proteome</keyword>
<keyword evidence="2 7" id="KW-0328">Glycosyltransferase</keyword>
<evidence type="ECO:0000256" key="3">
    <source>
        <dbReference type="ARBA" id="ARBA00022679"/>
    </source>
</evidence>
<dbReference type="PANTHER" id="PTHR31889:SF66">
    <property type="entry name" value="FUCOSYLTRANSFERASE"/>
    <property type="match status" value="1"/>
</dbReference>
<dbReference type="Pfam" id="PF03254">
    <property type="entry name" value="XG_FTase"/>
    <property type="match status" value="1"/>
</dbReference>
<dbReference type="GO" id="GO:0071555">
    <property type="term" value="P:cell wall organization"/>
    <property type="evidence" value="ECO:0007669"/>
    <property type="project" value="UniProtKB-UniRule"/>
</dbReference>
<sequence>MSKVSSSRGGSPSILFRGEIGLQNQGQFTSSLLVSSEHALDDAVDCFIEGRLLAPEITITRIEIMEIFQMERLGFGSKKFPKMVVSFLLAFCLLYMASMVYRSSSFDLIGEFAKADVTGETAENVTLPSVKEDNLSSQPESVVVDKLLGGLLAPGFDEESCISRYQSNLYRKISPHKPSAYLVSKLRKYEDLHKRCGPYTESYNRTLKELSSSHINGTVDCNYIVWTPSNGLGNRIISMASSFLYAVLTDRVLLVDHGPDMTDLFCEPFPDASWVLPKDFPLSNQFYGLQPGNVHSYGHLLWANSMNISAVTQSPSFLYLYLAYNYDNYDKLFYQDQNQGFLQKIPWLILKSDQYFVPYLFLIPSFQQELGNLFPDKETVFHHLVRYLFHPSNQAWGLITRFHQAYLASADQRIGLQVRVFNRKASPIKVVLEQILSCIQKEKLLPQVDEKKHIASPSKNKTSRAITIASLYPEYYESIKNMYWMKPTVNGDVIGVYQPSHEEFQHFGNNIHNIKAWAEIYILSLSDVLVTSSWSTFGYVAQGLGGLKPWMLYVPTGDKTTDRPCPRATSMEPCFHFPPNYYKNARTRRRLDSVSLVPHIMQCEDTSNGIKLVNDKKF</sequence>
<dbReference type="FunFam" id="3.40.50.11340:FF:000005">
    <property type="entry name" value="Galactoside 2-alpha-L-fucosyltransferase"/>
    <property type="match status" value="1"/>
</dbReference>
<keyword evidence="7" id="KW-1133">Transmembrane helix</keyword>
<dbReference type="PANTHER" id="PTHR31889">
    <property type="entry name" value="FUCOSYLTRANSFERASE 2-RELATED"/>
    <property type="match status" value="1"/>
</dbReference>
<comment type="caution">
    <text evidence="8">The sequence shown here is derived from an EMBL/GenBank/DDBJ whole genome shotgun (WGS) entry which is preliminary data.</text>
</comment>
<keyword evidence="4 7" id="KW-0333">Golgi apparatus</keyword>
<dbReference type="GO" id="GO:0009969">
    <property type="term" value="P:xyloglucan biosynthetic process"/>
    <property type="evidence" value="ECO:0007669"/>
    <property type="project" value="TreeGrafter"/>
</dbReference>
<accession>A0AAV1RKM2</accession>
<evidence type="ECO:0000256" key="7">
    <source>
        <dbReference type="RuleBase" id="RU367004"/>
    </source>
</evidence>
<gene>
    <name evidence="8" type="ORF">DCAF_LOCUS11438</name>
</gene>
<dbReference type="Proteomes" id="UP001314170">
    <property type="component" value="Unassembled WGS sequence"/>
</dbReference>
<keyword evidence="7" id="KW-0472">Membrane</keyword>
<dbReference type="EC" id="2.4.1.-" evidence="7"/>
<dbReference type="GO" id="GO:0008107">
    <property type="term" value="F:galactoside 2-alpha-L-fucosyltransferase activity"/>
    <property type="evidence" value="ECO:0007669"/>
    <property type="project" value="InterPro"/>
</dbReference>
<evidence type="ECO:0000256" key="5">
    <source>
        <dbReference type="ARBA" id="ARBA00023180"/>
    </source>
</evidence>
<organism evidence="8 9">
    <name type="scientific">Dovyalis caffra</name>
    <dbReference type="NCBI Taxonomy" id="77055"/>
    <lineage>
        <taxon>Eukaryota</taxon>
        <taxon>Viridiplantae</taxon>
        <taxon>Streptophyta</taxon>
        <taxon>Embryophyta</taxon>
        <taxon>Tracheophyta</taxon>
        <taxon>Spermatophyta</taxon>
        <taxon>Magnoliopsida</taxon>
        <taxon>eudicotyledons</taxon>
        <taxon>Gunneridae</taxon>
        <taxon>Pentapetalae</taxon>
        <taxon>rosids</taxon>
        <taxon>fabids</taxon>
        <taxon>Malpighiales</taxon>
        <taxon>Salicaceae</taxon>
        <taxon>Flacourtieae</taxon>
        <taxon>Dovyalis</taxon>
    </lineage>
</organism>
<name>A0AAV1RKM2_9ROSI</name>
<comment type="function">
    <text evidence="7">May be involved in cell wall biosynthesis.</text>
</comment>
<dbReference type="EMBL" id="CAWUPB010000994">
    <property type="protein sequence ID" value="CAK7336430.1"/>
    <property type="molecule type" value="Genomic_DNA"/>
</dbReference>
<keyword evidence="7" id="KW-0812">Transmembrane</keyword>
<keyword evidence="3 7" id="KW-0808">Transferase</keyword>
<comment type="subcellular location">
    <subcellularLocation>
        <location evidence="7">Golgi apparatus</location>
        <location evidence="7">Golgi stack membrane</location>
        <topology evidence="7">Single-pass type II membrane protein</topology>
    </subcellularLocation>
</comment>
<evidence type="ECO:0000313" key="9">
    <source>
        <dbReference type="Proteomes" id="UP001314170"/>
    </source>
</evidence>
<dbReference type="GO" id="GO:0032580">
    <property type="term" value="C:Golgi cisterna membrane"/>
    <property type="evidence" value="ECO:0007669"/>
    <property type="project" value="UniProtKB-SubCell"/>
</dbReference>
<keyword evidence="6 7" id="KW-0961">Cell wall biogenesis/degradation</keyword>
<feature type="transmembrane region" description="Helical" evidence="7">
    <location>
        <begin position="80"/>
        <end position="101"/>
    </location>
</feature>
<reference evidence="8 9" key="1">
    <citation type="submission" date="2024-01" db="EMBL/GenBank/DDBJ databases">
        <authorList>
            <person name="Waweru B."/>
        </authorList>
    </citation>
    <scope>NUCLEOTIDE SEQUENCE [LARGE SCALE GENOMIC DNA]</scope>
</reference>
<keyword evidence="5" id="KW-0325">Glycoprotein</keyword>
<dbReference type="GO" id="GO:0042546">
    <property type="term" value="P:cell wall biogenesis"/>
    <property type="evidence" value="ECO:0007669"/>
    <property type="project" value="InterPro"/>
</dbReference>
<evidence type="ECO:0000256" key="1">
    <source>
        <dbReference type="ARBA" id="ARBA00010481"/>
    </source>
</evidence>
<evidence type="ECO:0000256" key="2">
    <source>
        <dbReference type="ARBA" id="ARBA00022676"/>
    </source>
</evidence>
<evidence type="ECO:0000256" key="4">
    <source>
        <dbReference type="ARBA" id="ARBA00023034"/>
    </source>
</evidence>
<dbReference type="Gene3D" id="3.40.50.11340">
    <property type="match status" value="1"/>
</dbReference>
<proteinExistence type="inferred from homology"/>
<dbReference type="AlphaFoldDB" id="A0AAV1RKM2"/>
<protein>
    <recommendedName>
        <fullName evidence="7">Fucosyltransferase</fullName>
        <ecNumber evidence="7">2.4.1.-</ecNumber>
    </recommendedName>
</protein>
<evidence type="ECO:0000313" key="8">
    <source>
        <dbReference type="EMBL" id="CAK7336430.1"/>
    </source>
</evidence>
<comment type="similarity">
    <text evidence="1 7">Belongs to the glycosyltransferase 37 family.</text>
</comment>
<dbReference type="InterPro" id="IPR004938">
    <property type="entry name" value="XG_FTase"/>
</dbReference>